<dbReference type="InterPro" id="IPR036249">
    <property type="entry name" value="Thioredoxin-like_sf"/>
</dbReference>
<sequence length="333" mass="36516">MMKMIFRGTLAIMLFVSSFSTLALANSPETHTTQIQTRLASAGLATPVVKVTQSAVPKLWQITLADGNHLLISEDLDYIIQGKPSANPSPATPIDAATQTALPIGTPITPEHRTALLKNMSAMHDMTEAVFYHTGIQGVLWGISGQGDTTFLISSDGRYLMDGAMASIKNAQFSEYGLVFEAAKNRHILGELSDKDLVIYPSKTREKSVLYIASDINCPYCKILHERIDELNLQGVTIKIIGYPIYDESRLPMNHIWCTTDNAKRAALLSAAMKGIIPNSQAQCQHNPNPLSAIQKQVMPLAIMGTPAVFDAQGREFTGDLSNHEIYQFLNLR</sequence>
<dbReference type="Pfam" id="PF13098">
    <property type="entry name" value="Thioredoxin_2"/>
    <property type="match status" value="1"/>
</dbReference>
<comment type="function">
    <text evidence="1">Required for disulfide bond formation in some periplasmic proteins. Acts by transferring its disulfide bond to other proteins and is reduced in the process.</text>
</comment>
<evidence type="ECO:0000256" key="1">
    <source>
        <dbReference type="RuleBase" id="RU364038"/>
    </source>
</evidence>
<accession>A0A3A9SK20</accession>
<dbReference type="AlphaFoldDB" id="A0A3A9SK20"/>
<dbReference type="GO" id="GO:0042597">
    <property type="term" value="C:periplasmic space"/>
    <property type="evidence" value="ECO:0007669"/>
    <property type="project" value="UniProtKB-SubCell"/>
</dbReference>
<dbReference type="CDD" id="cd03020">
    <property type="entry name" value="DsbA_DsbC_DsbG"/>
    <property type="match status" value="1"/>
</dbReference>
<proteinExistence type="inferred from homology"/>
<comment type="similarity">
    <text evidence="1">Belongs to the thioredoxin family. DsbC subfamily.</text>
</comment>
<dbReference type="PANTHER" id="PTHR35272:SF3">
    <property type="entry name" value="THIOL:DISULFIDE INTERCHANGE PROTEIN DSBC"/>
    <property type="match status" value="1"/>
</dbReference>
<dbReference type="InterPro" id="IPR012336">
    <property type="entry name" value="Thioredoxin-like_fold"/>
</dbReference>
<dbReference type="KEGG" id="mcs:DR90_28"/>
<dbReference type="PANTHER" id="PTHR35272">
    <property type="entry name" value="THIOL:DISULFIDE INTERCHANGE PROTEIN DSBC-RELATED"/>
    <property type="match status" value="1"/>
</dbReference>
<gene>
    <name evidence="2" type="ORF">EJK53_0055</name>
</gene>
<keyword evidence="1" id="KW-0732">Signal</keyword>
<comment type="subcellular location">
    <subcellularLocation>
        <location evidence="1">Periplasm</location>
    </subcellularLocation>
</comment>
<dbReference type="KEGG" id="mcat:MC25239_00096"/>
<dbReference type="Proteomes" id="UP000280228">
    <property type="component" value="Chromosome"/>
</dbReference>
<reference evidence="2 3" key="1">
    <citation type="submission" date="2018-12" db="EMBL/GenBank/DDBJ databases">
        <title>Persistence of Moraxella catarrhalis in Chronic Obstructive Pulmonary Disease and Regulation of the Hag/MID Adhesin.</title>
        <authorList>
            <person name="Murphy T."/>
            <person name="Zhao X."/>
            <person name="Vyas G."/>
            <person name="Aluvathingal J."/>
            <person name="Nadendla S."/>
            <person name="Tallon L."/>
            <person name="Tettelin H."/>
        </authorList>
    </citation>
    <scope>NUCLEOTIDE SEQUENCE [LARGE SCALE GENOMIC DNA]</scope>
    <source>
        <strain evidence="2 3">46P58B1</strain>
    </source>
</reference>
<dbReference type="RefSeq" id="WP_003662140.1">
    <property type="nucleotide sequence ID" value="NZ_CP007669.1"/>
</dbReference>
<name>A0A3A9SK20_MORCA</name>
<feature type="chain" id="PRO_5041746454" description="Thiol:disulfide interchange protein" evidence="1">
    <location>
        <begin position="26"/>
        <end position="333"/>
    </location>
</feature>
<evidence type="ECO:0000313" key="3">
    <source>
        <dbReference type="Proteomes" id="UP000280228"/>
    </source>
</evidence>
<protein>
    <recommendedName>
        <fullName evidence="1">Thiol:disulfide interchange protein</fullName>
    </recommendedName>
</protein>
<dbReference type="Gene3D" id="3.40.30.10">
    <property type="entry name" value="Glutaredoxin"/>
    <property type="match status" value="1"/>
</dbReference>
<dbReference type="SUPFAM" id="SSF52833">
    <property type="entry name" value="Thioredoxin-like"/>
    <property type="match status" value="1"/>
</dbReference>
<evidence type="ECO:0000313" key="2">
    <source>
        <dbReference type="EMBL" id="AZQ92249.1"/>
    </source>
</evidence>
<dbReference type="GeneID" id="66586450"/>
<organism evidence="2 3">
    <name type="scientific">Moraxella catarrhalis</name>
    <name type="common">Branhamella catarrhalis</name>
    <dbReference type="NCBI Taxonomy" id="480"/>
    <lineage>
        <taxon>Bacteria</taxon>
        <taxon>Pseudomonadati</taxon>
        <taxon>Pseudomonadota</taxon>
        <taxon>Gammaproteobacteria</taxon>
        <taxon>Moraxellales</taxon>
        <taxon>Moraxellaceae</taxon>
        <taxon>Moraxella</taxon>
    </lineage>
</organism>
<feature type="signal peptide" evidence="1">
    <location>
        <begin position="1"/>
        <end position="25"/>
    </location>
</feature>
<dbReference type="InterPro" id="IPR033954">
    <property type="entry name" value="DiS-bond_Isoase_DsbC/G"/>
</dbReference>
<dbReference type="EMBL" id="CP034662">
    <property type="protein sequence ID" value="AZQ92249.1"/>
    <property type="molecule type" value="Genomic_DNA"/>
</dbReference>
<keyword evidence="1" id="KW-0676">Redox-active center</keyword>
<keyword evidence="1" id="KW-0574">Periplasm</keyword>
<dbReference type="InterPro" id="IPR051470">
    <property type="entry name" value="Thiol:disulfide_interchange"/>
</dbReference>